<name>A0ABV8SEN8_9BACL</name>
<keyword evidence="2" id="KW-1185">Reference proteome</keyword>
<evidence type="ECO:0000313" key="2">
    <source>
        <dbReference type="Proteomes" id="UP001595755"/>
    </source>
</evidence>
<evidence type="ECO:0000313" key="1">
    <source>
        <dbReference type="EMBL" id="MFC4304844.1"/>
    </source>
</evidence>
<reference evidence="2" key="1">
    <citation type="journal article" date="2019" name="Int. J. Syst. Evol. Microbiol.">
        <title>The Global Catalogue of Microorganisms (GCM) 10K type strain sequencing project: providing services to taxonomists for standard genome sequencing and annotation.</title>
        <authorList>
            <consortium name="The Broad Institute Genomics Platform"/>
            <consortium name="The Broad Institute Genome Sequencing Center for Infectious Disease"/>
            <person name="Wu L."/>
            <person name="Ma J."/>
        </authorList>
    </citation>
    <scope>NUCLEOTIDE SEQUENCE [LARGE SCALE GENOMIC DNA]</scope>
    <source>
        <strain evidence="2">CGMCC 4.1641</strain>
    </source>
</reference>
<dbReference type="RefSeq" id="WP_204604823.1">
    <property type="nucleotide sequence ID" value="NZ_JBHSED010000034.1"/>
</dbReference>
<protein>
    <submittedName>
        <fullName evidence="1">TolB family protein</fullName>
    </submittedName>
</protein>
<sequence length="370" mass="40776">MRNSKFAAGIVAAVLIFLAGCQPQWSSNRNQVEAGGKTITVLDNPEAIAYPKTEVDALVRLDNVRGSDWLSDDELLVARENRDMKPEHVEGADWYPSNVYVHVLSTGQETPIHASEENQGFAVASPDKTKVFYKTFYLQSNTGRGNLLDLSSRSNLAFTKEDAITIDNGSWIDNDSLIYSTIDGTFYEMGTSDETPRRLLDTDEMFPGNLFRIGSLFYYTTLEGKLMSSSSDGSSAIDGVSNVVWMLPSPDEQRLALVRRIKSGNMELLITDLQGNTLHAIAQDSQIYGMAWSPDGTKLAYSGITPNGTVRGIYIADVSAGTSSPLSLDIKFISDPLRWNPSGNRLMVSSTLPDDDRNRNRSVTYLVRVS</sequence>
<proteinExistence type="predicted"/>
<dbReference type="InterPro" id="IPR011042">
    <property type="entry name" value="6-blade_b-propeller_TolB-like"/>
</dbReference>
<dbReference type="PROSITE" id="PS51257">
    <property type="entry name" value="PROKAR_LIPOPROTEIN"/>
    <property type="match status" value="1"/>
</dbReference>
<dbReference type="EMBL" id="JBHSED010000034">
    <property type="protein sequence ID" value="MFC4304844.1"/>
    <property type="molecule type" value="Genomic_DNA"/>
</dbReference>
<dbReference type="Proteomes" id="UP001595755">
    <property type="component" value="Unassembled WGS sequence"/>
</dbReference>
<dbReference type="PANTHER" id="PTHR36842">
    <property type="entry name" value="PROTEIN TOLB HOMOLOG"/>
    <property type="match status" value="1"/>
</dbReference>
<gene>
    <name evidence="1" type="ORF">ACFO1S_15545</name>
</gene>
<accession>A0ABV8SEN8</accession>
<dbReference type="Gene3D" id="2.120.10.30">
    <property type="entry name" value="TolB, C-terminal domain"/>
    <property type="match status" value="1"/>
</dbReference>
<organism evidence="1 2">
    <name type="scientific">Cohnella boryungensis</name>
    <dbReference type="NCBI Taxonomy" id="768479"/>
    <lineage>
        <taxon>Bacteria</taxon>
        <taxon>Bacillati</taxon>
        <taxon>Bacillota</taxon>
        <taxon>Bacilli</taxon>
        <taxon>Bacillales</taxon>
        <taxon>Paenibacillaceae</taxon>
        <taxon>Cohnella</taxon>
    </lineage>
</organism>
<dbReference type="PANTHER" id="PTHR36842:SF1">
    <property type="entry name" value="PROTEIN TOLB"/>
    <property type="match status" value="1"/>
</dbReference>
<comment type="caution">
    <text evidence="1">The sequence shown here is derived from an EMBL/GenBank/DDBJ whole genome shotgun (WGS) entry which is preliminary data.</text>
</comment>
<dbReference type="SUPFAM" id="SSF82171">
    <property type="entry name" value="DPP6 N-terminal domain-like"/>
    <property type="match status" value="1"/>
</dbReference>